<dbReference type="EMBL" id="FOMZ01000009">
    <property type="protein sequence ID" value="SFE19117.1"/>
    <property type="molecule type" value="Genomic_DNA"/>
</dbReference>
<reference evidence="4" key="1">
    <citation type="submission" date="2016-10" db="EMBL/GenBank/DDBJ databases">
        <authorList>
            <person name="Varghese N."/>
            <person name="Submissions S."/>
        </authorList>
    </citation>
    <scope>NUCLEOTIDE SEQUENCE [LARGE SCALE GENOMIC DNA]</scope>
    <source>
        <strain evidence="4">DSM 45004</strain>
    </source>
</reference>
<dbReference type="SMART" id="SM00530">
    <property type="entry name" value="HTH_XRE"/>
    <property type="match status" value="1"/>
</dbReference>
<evidence type="ECO:0000259" key="2">
    <source>
        <dbReference type="PROSITE" id="PS50943"/>
    </source>
</evidence>
<dbReference type="CDD" id="cd00093">
    <property type="entry name" value="HTH_XRE"/>
    <property type="match status" value="1"/>
</dbReference>
<dbReference type="Proteomes" id="UP000198716">
    <property type="component" value="Unassembled WGS sequence"/>
</dbReference>
<organism evidence="3 4">
    <name type="scientific">Actinopolyspora alba</name>
    <dbReference type="NCBI Taxonomy" id="673379"/>
    <lineage>
        <taxon>Bacteria</taxon>
        <taxon>Bacillati</taxon>
        <taxon>Actinomycetota</taxon>
        <taxon>Actinomycetes</taxon>
        <taxon>Actinopolysporales</taxon>
        <taxon>Actinopolysporaceae</taxon>
        <taxon>Actinopolyspora</taxon>
        <taxon>Actinopolyspora alba group</taxon>
    </lineage>
</organism>
<sequence>MNYSCLMVGSKPGNPRARSLGAELRQARNEAGITIRELGRRLNMGHAWVGRTERGNRTATPEDVTGIAVALGLSTSERERLVEAARDAHHPNWIHPGTPGIHQELVTLIEYERTASRIVEVSPLLIPGLFQIGDYARAVMAESPPEEIETRVAMRASRRDILTRRGAPEVEAIIMQRAIDEPIADAVTMSDQLRHLEKLVELPNVTMRVLPATMNRWTPAHSGEFMLFDFPKAPPMVHFEHLCSAVFLTDDKAVEKHRQSLGSLRDAAMSPEETKDFIADRASSNEENTS</sequence>
<dbReference type="SUPFAM" id="SSF47413">
    <property type="entry name" value="lambda repressor-like DNA-binding domains"/>
    <property type="match status" value="1"/>
</dbReference>
<evidence type="ECO:0000313" key="3">
    <source>
        <dbReference type="EMBL" id="SFE19117.1"/>
    </source>
</evidence>
<dbReference type="GO" id="GO:0003677">
    <property type="term" value="F:DNA binding"/>
    <property type="evidence" value="ECO:0007669"/>
    <property type="project" value="InterPro"/>
</dbReference>
<dbReference type="Pfam" id="PF19054">
    <property type="entry name" value="DUF5753"/>
    <property type="match status" value="1"/>
</dbReference>
<dbReference type="PROSITE" id="PS50943">
    <property type="entry name" value="HTH_CROC1"/>
    <property type="match status" value="1"/>
</dbReference>
<dbReference type="Gene3D" id="1.10.260.40">
    <property type="entry name" value="lambda repressor-like DNA-binding domains"/>
    <property type="match status" value="1"/>
</dbReference>
<gene>
    <name evidence="3" type="ORF">SAMN04487819_10935</name>
</gene>
<evidence type="ECO:0000256" key="1">
    <source>
        <dbReference type="SAM" id="MobiDB-lite"/>
    </source>
</evidence>
<keyword evidence="4" id="KW-1185">Reference proteome</keyword>
<dbReference type="AlphaFoldDB" id="A0A1I1YHT1"/>
<dbReference type="InterPro" id="IPR001387">
    <property type="entry name" value="Cro/C1-type_HTH"/>
</dbReference>
<dbReference type="Pfam" id="PF13560">
    <property type="entry name" value="HTH_31"/>
    <property type="match status" value="1"/>
</dbReference>
<feature type="domain" description="HTH cro/C1-type" evidence="2">
    <location>
        <begin position="24"/>
        <end position="78"/>
    </location>
</feature>
<name>A0A1I1YHT1_9ACTN</name>
<evidence type="ECO:0000313" key="4">
    <source>
        <dbReference type="Proteomes" id="UP000198716"/>
    </source>
</evidence>
<accession>A0A1I1YHT1</accession>
<dbReference type="InterPro" id="IPR010982">
    <property type="entry name" value="Lambda_DNA-bd_dom_sf"/>
</dbReference>
<feature type="region of interest" description="Disordered" evidence="1">
    <location>
        <begin position="261"/>
        <end position="290"/>
    </location>
</feature>
<dbReference type="InterPro" id="IPR043917">
    <property type="entry name" value="DUF5753"/>
</dbReference>
<protein>
    <submittedName>
        <fullName evidence="3">Transcriptional regulator, contains XRE-family HTH domain</fullName>
    </submittedName>
</protein>
<proteinExistence type="predicted"/>